<protein>
    <submittedName>
        <fullName evidence="11">Glutamine transport system permease protein GlnP</fullName>
    </submittedName>
</protein>
<comment type="caution">
    <text evidence="11">The sequence shown here is derived from an EMBL/GenBank/DDBJ whole genome shotgun (WGS) entry which is preliminary data.</text>
</comment>
<dbReference type="SUPFAM" id="SSF161098">
    <property type="entry name" value="MetI-like"/>
    <property type="match status" value="1"/>
</dbReference>
<dbReference type="InterPro" id="IPR035906">
    <property type="entry name" value="MetI-like_sf"/>
</dbReference>
<keyword evidence="3 9" id="KW-0813">Transport</keyword>
<evidence type="ECO:0000313" key="11">
    <source>
        <dbReference type="EMBL" id="PTQ52697.1"/>
    </source>
</evidence>
<dbReference type="InterPro" id="IPR010065">
    <property type="entry name" value="AA_ABC_transptr_permease_3TM"/>
</dbReference>
<evidence type="ECO:0000256" key="1">
    <source>
        <dbReference type="ARBA" id="ARBA00004651"/>
    </source>
</evidence>
<dbReference type="GO" id="GO:0043190">
    <property type="term" value="C:ATP-binding cassette (ABC) transporter complex"/>
    <property type="evidence" value="ECO:0007669"/>
    <property type="project" value="InterPro"/>
</dbReference>
<evidence type="ECO:0000256" key="5">
    <source>
        <dbReference type="ARBA" id="ARBA00022692"/>
    </source>
</evidence>
<dbReference type="Gene3D" id="1.10.3720.10">
    <property type="entry name" value="MetI-like"/>
    <property type="match status" value="1"/>
</dbReference>
<dbReference type="Pfam" id="PF00528">
    <property type="entry name" value="BPD_transp_1"/>
    <property type="match status" value="1"/>
</dbReference>
<dbReference type="InterPro" id="IPR000515">
    <property type="entry name" value="MetI-like"/>
</dbReference>
<accession>A0A2T5G929</accession>
<evidence type="ECO:0000259" key="10">
    <source>
        <dbReference type="PROSITE" id="PS50928"/>
    </source>
</evidence>
<dbReference type="PANTHER" id="PTHR30614">
    <property type="entry name" value="MEMBRANE COMPONENT OF AMINO ACID ABC TRANSPORTER"/>
    <property type="match status" value="1"/>
</dbReference>
<dbReference type="Proteomes" id="UP000244016">
    <property type="component" value="Unassembled WGS sequence"/>
</dbReference>
<dbReference type="CDD" id="cd06261">
    <property type="entry name" value="TM_PBP2"/>
    <property type="match status" value="1"/>
</dbReference>
<feature type="transmembrane region" description="Helical" evidence="9">
    <location>
        <begin position="7"/>
        <end position="25"/>
    </location>
</feature>
<evidence type="ECO:0000256" key="2">
    <source>
        <dbReference type="ARBA" id="ARBA00010072"/>
    </source>
</evidence>
<evidence type="ECO:0000256" key="6">
    <source>
        <dbReference type="ARBA" id="ARBA00022970"/>
    </source>
</evidence>
<evidence type="ECO:0000256" key="7">
    <source>
        <dbReference type="ARBA" id="ARBA00022989"/>
    </source>
</evidence>
<proteinExistence type="inferred from homology"/>
<dbReference type="PANTHER" id="PTHR30614:SF20">
    <property type="entry name" value="GLUTAMINE TRANSPORT SYSTEM PERMEASE PROTEIN GLNP"/>
    <property type="match status" value="1"/>
</dbReference>
<evidence type="ECO:0000256" key="4">
    <source>
        <dbReference type="ARBA" id="ARBA00022475"/>
    </source>
</evidence>
<evidence type="ECO:0000256" key="9">
    <source>
        <dbReference type="RuleBase" id="RU363032"/>
    </source>
</evidence>
<dbReference type="GO" id="GO:0022857">
    <property type="term" value="F:transmembrane transporter activity"/>
    <property type="evidence" value="ECO:0007669"/>
    <property type="project" value="InterPro"/>
</dbReference>
<name>A0A2T5G929_9BACL</name>
<reference evidence="11 12" key="1">
    <citation type="submission" date="2017-08" db="EMBL/GenBank/DDBJ databases">
        <title>Burning lignite coal seam in the remote Altai Mountains harbors a hydrogen-driven thermophilic microbial community.</title>
        <authorList>
            <person name="Kadnikov V.V."/>
            <person name="Mardanov A.V."/>
            <person name="Ivasenko D."/>
            <person name="Beletsky A.V."/>
            <person name="Karnachuk O.V."/>
            <person name="Ravin N.V."/>
        </authorList>
    </citation>
    <scope>NUCLEOTIDE SEQUENCE [LARGE SCALE GENOMIC DNA]</scope>
    <source>
        <strain evidence="11">AL31</strain>
    </source>
</reference>
<feature type="domain" description="ABC transmembrane type-1" evidence="10">
    <location>
        <begin position="1"/>
        <end position="151"/>
    </location>
</feature>
<dbReference type="GO" id="GO:0006865">
    <property type="term" value="P:amino acid transport"/>
    <property type="evidence" value="ECO:0007669"/>
    <property type="project" value="UniProtKB-KW"/>
</dbReference>
<comment type="similarity">
    <text evidence="2">Belongs to the binding-protein-dependent transport system permease family. HisMQ subfamily.</text>
</comment>
<keyword evidence="8 9" id="KW-0472">Membrane</keyword>
<evidence type="ECO:0000313" key="12">
    <source>
        <dbReference type="Proteomes" id="UP000244016"/>
    </source>
</evidence>
<keyword evidence="6" id="KW-0029">Amino-acid transport</keyword>
<dbReference type="PROSITE" id="PS50928">
    <property type="entry name" value="ABC_TM1"/>
    <property type="match status" value="1"/>
</dbReference>
<sequence length="165" mass="18078">MDVFRGTPLFVQIFIIHFAVIPGIFGASQGPVVSGVVALGLNSAAYVAEIFRAGIQSVARGQMEAARSLGLTHWQAMRYVILPQALRRVLPPLTNEFIALLKDSSLLAAISAPELTFAARTILGATLRPWEAFLPVAFLYFLLTTIFTQVSYALERRFAHGRSDE</sequence>
<gene>
    <name evidence="11" type="ORF">BLITH_0876</name>
</gene>
<keyword evidence="5 9" id="KW-0812">Transmembrane</keyword>
<dbReference type="AlphaFoldDB" id="A0A2T5G929"/>
<evidence type="ECO:0000256" key="8">
    <source>
        <dbReference type="ARBA" id="ARBA00023136"/>
    </source>
</evidence>
<dbReference type="InterPro" id="IPR043429">
    <property type="entry name" value="ArtM/GltK/GlnP/TcyL/YhdX-like"/>
</dbReference>
<evidence type="ECO:0000256" key="3">
    <source>
        <dbReference type="ARBA" id="ARBA00022448"/>
    </source>
</evidence>
<comment type="subcellular location">
    <subcellularLocation>
        <location evidence="1 9">Cell membrane</location>
        <topology evidence="1 9">Multi-pass membrane protein</topology>
    </subcellularLocation>
</comment>
<dbReference type="NCBIfam" id="TIGR01726">
    <property type="entry name" value="HEQRo_perm_3TM"/>
    <property type="match status" value="1"/>
</dbReference>
<keyword evidence="4" id="KW-1003">Cell membrane</keyword>
<organism evidence="11 12">
    <name type="scientific">Brockia lithotrophica</name>
    <dbReference type="NCBI Taxonomy" id="933949"/>
    <lineage>
        <taxon>Bacteria</taxon>
        <taxon>Bacillati</taxon>
        <taxon>Bacillota</taxon>
        <taxon>Bacilli</taxon>
        <taxon>Bacillales</taxon>
        <taxon>Bacillales Family X. Incertae Sedis</taxon>
        <taxon>Brockia</taxon>
    </lineage>
</organism>
<dbReference type="EMBL" id="PEBW01000002">
    <property type="protein sequence ID" value="PTQ52697.1"/>
    <property type="molecule type" value="Genomic_DNA"/>
</dbReference>
<keyword evidence="7 9" id="KW-1133">Transmembrane helix</keyword>
<feature type="transmembrane region" description="Helical" evidence="9">
    <location>
        <begin position="132"/>
        <end position="154"/>
    </location>
</feature>